<accession>A0A829VRG5</accession>
<dbReference type="Proteomes" id="UP000315200">
    <property type="component" value="Unassembled WGS sequence"/>
</dbReference>
<comment type="caution">
    <text evidence="1">The sequence shown here is derived from an EMBL/GenBank/DDBJ whole genome shotgun (WGS) entry which is preliminary data.</text>
</comment>
<dbReference type="RefSeq" id="WP_038259651.1">
    <property type="nucleotide sequence ID" value="NZ_BJLB01000001.1"/>
</dbReference>
<dbReference type="AlphaFoldDB" id="A0A829VRG5"/>
<organism evidence="1 2">
    <name type="scientific">Enterocloster clostridioformis</name>
    <dbReference type="NCBI Taxonomy" id="1531"/>
    <lineage>
        <taxon>Bacteria</taxon>
        <taxon>Bacillati</taxon>
        <taxon>Bacillota</taxon>
        <taxon>Clostridia</taxon>
        <taxon>Lachnospirales</taxon>
        <taxon>Lachnospiraceae</taxon>
        <taxon>Enterocloster</taxon>
    </lineage>
</organism>
<name>A0A829VRG5_9FIRM</name>
<gene>
    <name evidence="1" type="ORF">Ccl03g_21150</name>
</gene>
<evidence type="ECO:0000313" key="1">
    <source>
        <dbReference type="EMBL" id="GEA36402.1"/>
    </source>
</evidence>
<protein>
    <submittedName>
        <fullName evidence="1">Uncharacterized protein</fullName>
    </submittedName>
</protein>
<proteinExistence type="predicted"/>
<evidence type="ECO:0000313" key="2">
    <source>
        <dbReference type="Proteomes" id="UP000315200"/>
    </source>
</evidence>
<sequence length="74" mass="8417">MVYLVSIVDEYPNLDVSCNARYDSVMYDLVPEPTGKRGRPAKKGKRLSPEVDFTLSNEKIGSYYLGHAELFQML</sequence>
<dbReference type="EMBL" id="BJLB01000001">
    <property type="protein sequence ID" value="GEA36402.1"/>
    <property type="molecule type" value="Genomic_DNA"/>
</dbReference>
<reference evidence="1 2" key="1">
    <citation type="submission" date="2019-06" db="EMBL/GenBank/DDBJ databases">
        <title>Draft genome sequence of [Clostridium] clostridioforme NBRC 113352.</title>
        <authorList>
            <person name="Miura T."/>
            <person name="Furukawa M."/>
            <person name="Shimamura M."/>
            <person name="Ohyama Y."/>
            <person name="Yamazoe A."/>
            <person name="Kawasaki H."/>
        </authorList>
    </citation>
    <scope>NUCLEOTIDE SEQUENCE [LARGE SCALE GENOMIC DNA]</scope>
    <source>
        <strain evidence="1 2">NBRC 113352</strain>
    </source>
</reference>